<dbReference type="PANTHER" id="PTHR43881:SF1">
    <property type="entry name" value="GAMMA-GLUTAMYLTRANSPEPTIDASE (AFU_ORTHOLOGUE AFUA_4G13580)"/>
    <property type="match status" value="1"/>
</dbReference>
<dbReference type="InterPro" id="IPR052896">
    <property type="entry name" value="GGT-like_enzyme"/>
</dbReference>
<gene>
    <name evidence="2" type="ORF">HMPREF0063_12156</name>
</gene>
<dbReference type="Pfam" id="PF01019">
    <property type="entry name" value="G_glu_transpept"/>
    <property type="match status" value="1"/>
</dbReference>
<evidence type="ECO:0000256" key="1">
    <source>
        <dbReference type="SAM" id="MobiDB-lite"/>
    </source>
</evidence>
<dbReference type="HOGENOM" id="CLU_014813_3_2_11"/>
<organism evidence="2 3">
    <name type="scientific">Aeromicrobium marinum DSM 15272</name>
    <dbReference type="NCBI Taxonomy" id="585531"/>
    <lineage>
        <taxon>Bacteria</taxon>
        <taxon>Bacillati</taxon>
        <taxon>Actinomycetota</taxon>
        <taxon>Actinomycetes</taxon>
        <taxon>Propionibacteriales</taxon>
        <taxon>Nocardioidaceae</taxon>
        <taxon>Aeromicrobium</taxon>
    </lineage>
</organism>
<dbReference type="EMBL" id="ACLF03000006">
    <property type="protein sequence ID" value="EFQ82947.1"/>
    <property type="molecule type" value="Genomic_DNA"/>
</dbReference>
<dbReference type="GO" id="GO:0016740">
    <property type="term" value="F:transferase activity"/>
    <property type="evidence" value="ECO:0007669"/>
    <property type="project" value="UniProtKB-KW"/>
</dbReference>
<dbReference type="Gene3D" id="3.60.20.40">
    <property type="match status" value="1"/>
</dbReference>
<comment type="caution">
    <text evidence="2">The sequence shown here is derived from an EMBL/GenBank/DDBJ whole genome shotgun (WGS) entry which is preliminary data.</text>
</comment>
<dbReference type="InterPro" id="IPR043138">
    <property type="entry name" value="GGT_lsub"/>
</dbReference>
<evidence type="ECO:0000313" key="2">
    <source>
        <dbReference type="EMBL" id="EFQ82947.1"/>
    </source>
</evidence>
<feature type="compositionally biased region" description="Low complexity" evidence="1">
    <location>
        <begin position="32"/>
        <end position="42"/>
    </location>
</feature>
<accession>E2SCJ4</accession>
<reference evidence="2" key="1">
    <citation type="submission" date="2010-08" db="EMBL/GenBank/DDBJ databases">
        <authorList>
            <person name="Muzny D."/>
            <person name="Qin X."/>
            <person name="Buhay C."/>
            <person name="Dugan-Rocha S."/>
            <person name="Ding Y."/>
            <person name="Chen G."/>
            <person name="Hawes A."/>
            <person name="Holder M."/>
            <person name="Jhangiani S."/>
            <person name="Johnson A."/>
            <person name="Khan Z."/>
            <person name="Li Z."/>
            <person name="Liu W."/>
            <person name="Liu X."/>
            <person name="Perez L."/>
            <person name="Shen H."/>
            <person name="Wang Q."/>
            <person name="Watt J."/>
            <person name="Xi L."/>
            <person name="Xin Y."/>
            <person name="Zhou J."/>
            <person name="Deng J."/>
            <person name="Jiang H."/>
            <person name="Liu Y."/>
            <person name="Qu J."/>
            <person name="Song X.-Z."/>
            <person name="Zhang L."/>
            <person name="Villasana D."/>
            <person name="Johnson A."/>
            <person name="Liu J."/>
            <person name="Liyanage D."/>
            <person name="Lorensuhewa L."/>
            <person name="Robinson T."/>
            <person name="Song A."/>
            <person name="Song B.-B."/>
            <person name="Dinh H."/>
            <person name="Thornton R."/>
            <person name="Coyle M."/>
            <person name="Francisco L."/>
            <person name="Jackson L."/>
            <person name="Javaid M."/>
            <person name="Korchina V."/>
            <person name="Kovar C."/>
            <person name="Mata R."/>
            <person name="Mathew T."/>
            <person name="Ngo R."/>
            <person name="Nguyen L."/>
            <person name="Nguyen N."/>
            <person name="Okwuonu G."/>
            <person name="Ongeri F."/>
            <person name="Pham C."/>
            <person name="Simmons D."/>
            <person name="Wilczek-Boney K."/>
            <person name="Hale W."/>
            <person name="Jakkamsetti A."/>
            <person name="Pham P."/>
            <person name="Ruth R."/>
            <person name="San Lucas F."/>
            <person name="Warren J."/>
            <person name="Zhang J."/>
            <person name="Zhao Z."/>
            <person name="Zhou C."/>
            <person name="Zhu D."/>
            <person name="Lee S."/>
            <person name="Bess C."/>
            <person name="Blankenburg K."/>
            <person name="Forbes L."/>
            <person name="Fu Q."/>
            <person name="Gubbala S."/>
            <person name="Hirani K."/>
            <person name="Jayaseelan J.C."/>
            <person name="Lara F."/>
            <person name="Munidasa M."/>
            <person name="Palculict T."/>
            <person name="Patil S."/>
            <person name="Pu L.-L."/>
            <person name="Saada N."/>
            <person name="Tang L."/>
            <person name="Weissenberger G."/>
            <person name="Zhu Y."/>
            <person name="Hemphill L."/>
            <person name="Shang Y."/>
            <person name="Youmans B."/>
            <person name="Ayvaz T."/>
            <person name="Ross M."/>
            <person name="Santibanez J."/>
            <person name="Aqrawi P."/>
            <person name="Gross S."/>
            <person name="Joshi V."/>
            <person name="Fowler G."/>
            <person name="Nazareth L."/>
            <person name="Reid J."/>
            <person name="Worley K."/>
            <person name="Petrosino J."/>
            <person name="Highlander S."/>
            <person name="Gibbs R."/>
        </authorList>
    </citation>
    <scope>NUCLEOTIDE SEQUENCE [LARGE SCALE GENOMIC DNA]</scope>
    <source>
        <strain evidence="2">DSM 15272</strain>
    </source>
</reference>
<dbReference type="eggNOG" id="COG0405">
    <property type="taxonomic scope" value="Bacteria"/>
</dbReference>
<proteinExistence type="predicted"/>
<dbReference type="AlphaFoldDB" id="E2SCJ4"/>
<protein>
    <submittedName>
        <fullName evidence="2">Gamma-glutamyltransferase</fullName>
    </submittedName>
</protein>
<sequence length="588" mass="60913">MPSRSRIFAALAVVVVSALVVAVVVTRDDPEPAAQAGPVTTTTPPPPEAEPHVEAVVTIDQRATDAALAVLDDGGTAADAAVTAAAVLSVVEPYYSNLIGGETAALYYDAARQEVRSLDGVGFVGEEFSLDTYRGGQPFGLDQALVPGSWDGWMVLLAEHGELGLDRLLRPAIELARDGHVATAELQNQVVSALGAGSINAAARAVYVPGGRAVRAGETVVQSDFAASLQGIADVFAAADSRTAGLRAARDHVYRGPLGAALTEAARAEGATFTAADMARFEATTGEAISLEYDDVTVHQTPPGTQGLTMLTALNTIEKADLRPEDAASPDAAHLVIEALKLAMADREEFVGDPAFTDVPVEALLSDDYGRQQLARIDPGSSIDAPIASGLDNTTTFQVVDAGGNAVAVTTSTGYQLQAAGSTGIMMNNRMRYMTATDPGSPNFLEPGKKVRYTGNPYIVTDADGALRLLGGTIGGDTQAQVQTQHVVNVLDFGLSAADAIARYRFVTQNTPGSIAPHRTPNQVRVETSTPSDVVDSLRRRGQNVSLQSGSGPFGYGTMVVIGSGGRSADLGVDPRVPTAAGVARPPG</sequence>
<dbReference type="SUPFAM" id="SSF56235">
    <property type="entry name" value="N-terminal nucleophile aminohydrolases (Ntn hydrolases)"/>
    <property type="match status" value="1"/>
</dbReference>
<name>E2SCJ4_9ACTN</name>
<keyword evidence="3" id="KW-1185">Reference proteome</keyword>
<dbReference type="OrthoDB" id="9781342at2"/>
<evidence type="ECO:0000313" key="3">
    <source>
        <dbReference type="Proteomes" id="UP000003111"/>
    </source>
</evidence>
<dbReference type="PRINTS" id="PR01210">
    <property type="entry name" value="GGTRANSPTASE"/>
</dbReference>
<dbReference type="STRING" id="585531.HMPREF0063_12156"/>
<dbReference type="PANTHER" id="PTHR43881">
    <property type="entry name" value="GAMMA-GLUTAMYLTRANSPEPTIDASE (AFU_ORTHOLOGUE AFUA_4G13580)"/>
    <property type="match status" value="1"/>
</dbReference>
<dbReference type="InterPro" id="IPR043137">
    <property type="entry name" value="GGT_ssub_C"/>
</dbReference>
<dbReference type="InterPro" id="IPR029055">
    <property type="entry name" value="Ntn_hydrolases_N"/>
</dbReference>
<feature type="region of interest" description="Disordered" evidence="1">
    <location>
        <begin position="31"/>
        <end position="50"/>
    </location>
</feature>
<dbReference type="Proteomes" id="UP000003111">
    <property type="component" value="Unassembled WGS sequence"/>
</dbReference>
<dbReference type="Gene3D" id="1.10.246.130">
    <property type="match status" value="1"/>
</dbReference>
<dbReference type="RefSeq" id="WP_007077248.1">
    <property type="nucleotide sequence ID" value="NZ_CM001024.1"/>
</dbReference>